<protein>
    <submittedName>
        <fullName evidence="1">Uncharacterized protein</fullName>
    </submittedName>
</protein>
<gene>
    <name evidence="1" type="ORF">FHS76_000006</name>
</gene>
<dbReference type="Proteomes" id="UP000555546">
    <property type="component" value="Unassembled WGS sequence"/>
</dbReference>
<comment type="caution">
    <text evidence="1">The sequence shown here is derived from an EMBL/GenBank/DDBJ whole genome shotgun (WGS) entry which is preliminary data.</text>
</comment>
<dbReference type="AlphaFoldDB" id="A0A7W9EJF4"/>
<organism evidence="1 2">
    <name type="scientific">Brucella daejeonensis</name>
    <dbReference type="NCBI Taxonomy" id="659015"/>
    <lineage>
        <taxon>Bacteria</taxon>
        <taxon>Pseudomonadati</taxon>
        <taxon>Pseudomonadota</taxon>
        <taxon>Alphaproteobacteria</taxon>
        <taxon>Hyphomicrobiales</taxon>
        <taxon>Brucellaceae</taxon>
        <taxon>Brucella/Ochrobactrum group</taxon>
        <taxon>Brucella</taxon>
    </lineage>
</organism>
<reference evidence="1 2" key="1">
    <citation type="submission" date="2020-08" db="EMBL/GenBank/DDBJ databases">
        <title>Genomic Encyclopedia of Type Strains, Phase IV (KMG-IV): sequencing the most valuable type-strain genomes for metagenomic binning, comparative biology and taxonomic classification.</title>
        <authorList>
            <person name="Goeker M."/>
        </authorList>
    </citation>
    <scope>NUCLEOTIDE SEQUENCE [LARGE SCALE GENOMIC DNA]</scope>
    <source>
        <strain evidence="1 2">DSM 26944</strain>
    </source>
</reference>
<dbReference type="RefSeq" id="WP_183646222.1">
    <property type="nucleotide sequence ID" value="NZ_JACIJG010000001.1"/>
</dbReference>
<evidence type="ECO:0000313" key="2">
    <source>
        <dbReference type="Proteomes" id="UP000555546"/>
    </source>
</evidence>
<accession>A0A7W9EJF4</accession>
<keyword evidence="2" id="KW-1185">Reference proteome</keyword>
<evidence type="ECO:0000313" key="1">
    <source>
        <dbReference type="EMBL" id="MBB5700168.1"/>
    </source>
</evidence>
<dbReference type="EMBL" id="JACIJG010000001">
    <property type="protein sequence ID" value="MBB5700168.1"/>
    <property type="molecule type" value="Genomic_DNA"/>
</dbReference>
<proteinExistence type="predicted"/>
<sequence>MKLTKQQIDKMHSLRSELTKVRCWLTGYHAGSKTNVGIPGEDSLRQTIMLIDEIAGRQALKGGE</sequence>
<name>A0A7W9EJF4_9HYPH</name>